<dbReference type="VEuPathDB" id="ToxoDB:CSUI_003999"/>
<feature type="region of interest" description="Disordered" evidence="3">
    <location>
        <begin position="754"/>
        <end position="780"/>
    </location>
</feature>
<feature type="region of interest" description="Disordered" evidence="3">
    <location>
        <begin position="467"/>
        <end position="488"/>
    </location>
</feature>
<keyword evidence="2" id="KW-0539">Nucleus</keyword>
<feature type="region of interest" description="Disordered" evidence="3">
    <location>
        <begin position="360"/>
        <end position="383"/>
    </location>
</feature>
<dbReference type="GO" id="GO:0000462">
    <property type="term" value="P:maturation of SSU-rRNA from tricistronic rRNA transcript (SSU-rRNA, 5.8S rRNA, LSU-rRNA)"/>
    <property type="evidence" value="ECO:0007669"/>
    <property type="project" value="TreeGrafter"/>
</dbReference>
<feature type="region of interest" description="Disordered" evidence="3">
    <location>
        <begin position="41"/>
        <end position="80"/>
    </location>
</feature>
<proteinExistence type="predicted"/>
<feature type="compositionally biased region" description="Low complexity" evidence="3">
    <location>
        <begin position="64"/>
        <end position="80"/>
    </location>
</feature>
<reference evidence="4 5" key="1">
    <citation type="journal article" date="2017" name="Int. J. Parasitol.">
        <title>The genome of the protozoan parasite Cystoisospora suis and a reverse vaccinology approach to identify vaccine candidates.</title>
        <authorList>
            <person name="Palmieri N."/>
            <person name="Shrestha A."/>
            <person name="Ruttkowski B."/>
            <person name="Beck T."/>
            <person name="Vogl C."/>
            <person name="Tomley F."/>
            <person name="Blake D.P."/>
            <person name="Joachim A."/>
        </authorList>
    </citation>
    <scope>NUCLEOTIDE SEQUENCE [LARGE SCALE GENOMIC DNA]</scope>
    <source>
        <strain evidence="4 5">Wien I</strain>
    </source>
</reference>
<name>A0A2C6L379_9APIC</name>
<keyword evidence="5" id="KW-1185">Reference proteome</keyword>
<evidence type="ECO:0000313" key="4">
    <source>
        <dbReference type="EMBL" id="PHJ22143.1"/>
    </source>
</evidence>
<accession>A0A2C6L379</accession>
<feature type="region of interest" description="Disordered" evidence="3">
    <location>
        <begin position="591"/>
        <end position="617"/>
    </location>
</feature>
<dbReference type="InterPro" id="IPR052414">
    <property type="entry name" value="U3_snoRNA-assoc_WDR"/>
</dbReference>
<evidence type="ECO:0000256" key="1">
    <source>
        <dbReference type="ARBA" id="ARBA00004123"/>
    </source>
</evidence>
<evidence type="ECO:0000256" key="2">
    <source>
        <dbReference type="ARBA" id="ARBA00023242"/>
    </source>
</evidence>
<protein>
    <submittedName>
        <fullName evidence="4">Dip2 utp12 family protein</fullName>
    </submittedName>
</protein>
<feature type="compositionally biased region" description="Basic and acidic residues" evidence="3">
    <location>
        <begin position="475"/>
        <end position="487"/>
    </location>
</feature>
<comment type="caution">
    <text evidence="4">The sequence shown here is derived from an EMBL/GenBank/DDBJ whole genome shotgun (WGS) entry which is preliminary data.</text>
</comment>
<organism evidence="4 5">
    <name type="scientific">Cystoisospora suis</name>
    <dbReference type="NCBI Taxonomy" id="483139"/>
    <lineage>
        <taxon>Eukaryota</taxon>
        <taxon>Sar</taxon>
        <taxon>Alveolata</taxon>
        <taxon>Apicomplexa</taxon>
        <taxon>Conoidasida</taxon>
        <taxon>Coccidia</taxon>
        <taxon>Eucoccidiorida</taxon>
        <taxon>Eimeriorina</taxon>
        <taxon>Sarcocystidae</taxon>
        <taxon>Cystoisospora</taxon>
    </lineage>
</organism>
<comment type="subcellular location">
    <subcellularLocation>
        <location evidence="1">Nucleus</location>
    </subcellularLocation>
</comment>
<feature type="compositionally biased region" description="Basic and acidic residues" evidence="3">
    <location>
        <begin position="755"/>
        <end position="780"/>
    </location>
</feature>
<dbReference type="PANTHER" id="PTHR44267">
    <property type="entry name" value="WD REPEAT-CONTAINING PROTEIN 43"/>
    <property type="match status" value="1"/>
</dbReference>
<dbReference type="OrthoDB" id="348531at2759"/>
<sequence length="780" mass="83330">MPTSKVDSVSFSEVLTPCSLLPPPTGVSSFSPSGRLFATAVASSGDSDPNKRSRLPRSRVNVWEGSAGDEAGPGPAGPLERTQESLLHCCRHTVEWQRQFLGHSVTAVLFVPRSCSDSAPRLVVGTDHGLIACADVTSHNNKLLFSIQLDRHTAEETTKGEKNSTVPSDATSRVHSLACLDFNVFLALVADTGSSEGSLLYSVRLEGGSVISRDPLSKPYSLLVSRTLPSVASRAGEADQLVLLGLGHQEHESSGSSGTSANVLLYDAQQQRSRAKLSSGGGVGGAWTLCLEENLRYAAGVVGTSDREDGSQCQVIVWKLPDRRQSAVDDRGRIKKLYPSCSGGFFEPLVQILLPAGSREEKQRAGSDGEGEDVSDELSSGEVQPVIGLSRSNTIVVWDIVPGPQGREGRAPASFSMVLRMQIDTVSQAFLSPKLLEAAACSSASALVTAAATPGVWGICEQRNVTSTPSWDGRTQSKNDRSSRESSCEATGSSCLHLTVARGSHPSPLLQSLVLRPSLSSSCKQMFLPLLPYGGEWKTSNDQVEVEPLTLAEVRRKMGGKRMNGTAAGKEDDGQEASLPAASLKRTITATSAGGDEAGEVTEEERAKKVSVKSEDGDRRVGIETLGGSNVGLALRQALAASDVRLLESVLSSTAKDKKEVTAAVKSLAPGQALRLLQHLVEQQQLKPGASITKGGWIEEIVKQHAVTLAHTDAGREQLVLLLLQVEERRRAEAALVKVKGRLELLLQQMQEVQKATEEREKKEKEAREPLVVHRERSSA</sequence>
<feature type="compositionally biased region" description="Basic and acidic residues" evidence="3">
    <location>
        <begin position="604"/>
        <end position="617"/>
    </location>
</feature>
<dbReference type="GO" id="GO:0005730">
    <property type="term" value="C:nucleolus"/>
    <property type="evidence" value="ECO:0007669"/>
    <property type="project" value="TreeGrafter"/>
</dbReference>
<dbReference type="PANTHER" id="PTHR44267:SF1">
    <property type="entry name" value="WD REPEAT-CONTAINING PROTEIN 43"/>
    <property type="match status" value="1"/>
</dbReference>
<dbReference type="Proteomes" id="UP000221165">
    <property type="component" value="Unassembled WGS sequence"/>
</dbReference>
<evidence type="ECO:0000313" key="5">
    <source>
        <dbReference type="Proteomes" id="UP000221165"/>
    </source>
</evidence>
<dbReference type="AlphaFoldDB" id="A0A2C6L379"/>
<gene>
    <name evidence="4" type="ORF">CSUI_003999</name>
</gene>
<dbReference type="RefSeq" id="XP_067923820.1">
    <property type="nucleotide sequence ID" value="XM_068064194.1"/>
</dbReference>
<evidence type="ECO:0000256" key="3">
    <source>
        <dbReference type="SAM" id="MobiDB-lite"/>
    </source>
</evidence>
<dbReference type="GeneID" id="94427405"/>
<dbReference type="EMBL" id="MIGC01001798">
    <property type="protein sequence ID" value="PHJ22143.1"/>
    <property type="molecule type" value="Genomic_DNA"/>
</dbReference>